<dbReference type="Gene3D" id="1.10.510.10">
    <property type="entry name" value="Transferase(Phosphotransferase) domain 1"/>
    <property type="match status" value="1"/>
</dbReference>
<keyword evidence="3" id="KW-1133">Transmembrane helix</keyword>
<dbReference type="SUPFAM" id="SSF56112">
    <property type="entry name" value="Protein kinase-like (PK-like)"/>
    <property type="match status" value="1"/>
</dbReference>
<keyword evidence="3" id="KW-0812">Transmembrane</keyword>
<keyword evidence="3" id="KW-0472">Membrane</keyword>
<dbReference type="InterPro" id="IPR025519">
    <property type="entry name" value="DUF4407"/>
</dbReference>
<gene>
    <name evidence="5" type="ORF">ACFPFM_11695</name>
</gene>
<feature type="transmembrane region" description="Helical" evidence="3">
    <location>
        <begin position="309"/>
        <end position="329"/>
    </location>
</feature>
<feature type="domain" description="Protein kinase" evidence="4">
    <location>
        <begin position="454"/>
        <end position="727"/>
    </location>
</feature>
<keyword evidence="6" id="KW-1185">Reference proteome</keyword>
<keyword evidence="1" id="KW-0547">Nucleotide-binding</keyword>
<reference evidence="6" key="1">
    <citation type="journal article" date="2019" name="Int. J. Syst. Evol. Microbiol.">
        <title>The Global Catalogue of Microorganisms (GCM) 10K type strain sequencing project: providing services to taxonomists for standard genome sequencing and annotation.</title>
        <authorList>
            <consortium name="The Broad Institute Genomics Platform"/>
            <consortium name="The Broad Institute Genome Sequencing Center for Infectious Disease"/>
            <person name="Wu L."/>
            <person name="Ma J."/>
        </authorList>
    </citation>
    <scope>NUCLEOTIDE SEQUENCE [LARGE SCALE GENOMIC DNA]</scope>
    <source>
        <strain evidence="6">KCTC 12848</strain>
    </source>
</reference>
<dbReference type="Proteomes" id="UP001595833">
    <property type="component" value="Unassembled WGS sequence"/>
</dbReference>
<evidence type="ECO:0000256" key="2">
    <source>
        <dbReference type="ARBA" id="ARBA00022840"/>
    </source>
</evidence>
<organism evidence="5 6">
    <name type="scientific">Saccharothrix xinjiangensis</name>
    <dbReference type="NCBI Taxonomy" id="204798"/>
    <lineage>
        <taxon>Bacteria</taxon>
        <taxon>Bacillati</taxon>
        <taxon>Actinomycetota</taxon>
        <taxon>Actinomycetes</taxon>
        <taxon>Pseudonocardiales</taxon>
        <taxon>Pseudonocardiaceae</taxon>
        <taxon>Saccharothrix</taxon>
    </lineage>
</organism>
<dbReference type="EMBL" id="JBHSJB010000011">
    <property type="protein sequence ID" value="MFC5054416.1"/>
    <property type="molecule type" value="Genomic_DNA"/>
</dbReference>
<dbReference type="PANTHER" id="PTHR24346:SF30">
    <property type="entry name" value="MATERNAL EMBRYONIC LEUCINE ZIPPER KINASE"/>
    <property type="match status" value="1"/>
</dbReference>
<evidence type="ECO:0000313" key="6">
    <source>
        <dbReference type="Proteomes" id="UP001595833"/>
    </source>
</evidence>
<dbReference type="InterPro" id="IPR011009">
    <property type="entry name" value="Kinase-like_dom_sf"/>
</dbReference>
<feature type="transmembrane region" description="Helical" evidence="3">
    <location>
        <begin position="53"/>
        <end position="74"/>
    </location>
</feature>
<evidence type="ECO:0000256" key="3">
    <source>
        <dbReference type="SAM" id="Phobius"/>
    </source>
</evidence>
<dbReference type="PANTHER" id="PTHR24346">
    <property type="entry name" value="MAP/MICROTUBULE AFFINITY-REGULATING KINASE"/>
    <property type="match status" value="1"/>
</dbReference>
<dbReference type="Pfam" id="PF00069">
    <property type="entry name" value="Pkinase"/>
    <property type="match status" value="1"/>
</dbReference>
<protein>
    <submittedName>
        <fullName evidence="5">DUF4407 domain-containing protein</fullName>
    </submittedName>
</protein>
<comment type="caution">
    <text evidence="5">The sequence shown here is derived from an EMBL/GenBank/DDBJ whole genome shotgun (WGS) entry which is preliminary data.</text>
</comment>
<sequence>MQRTAPDSPLDTRRPSWPLLPFWWLGNGFAWLGGASWRAVAGRHERSSYQLSGFFVLLNGFVAWALISLAAVGLEVVPDFADALPVTFPWGLFVLAFDRAIAAKVVDPDENAWRSRSSYFFRALCAIVIGFVIAELGALAIFREDVERTMNDTISRQVDQSRRLIVGEEGRPSQRQTALLELEGQLTALGDDRTRTQRDFEAARRHAACERDPRGCDDLRAAGKITGVPGEGDKTRLLDTAADAAGSARDLAAGEYDTRAPGLRRQVGELRAEMDDDLREAQGVAEAGDGVPARWRAMYDFTASDPTGFWMHVMLIAFGVLLDLIPLLVKLWRGRTGYDATVVAHRKRREVEVSVAASRHEEDLRRAWNRERIDEELEVDLAGLRAGTRRRIEVERERVRYEVAVEAIREEPDRLVVAPASAELEPAPVRLPEGWTEEDRALVSHVFGGLYKAVEPLGGADPGAFGRMLRGRDEKSGQDVVIKAVRDTDGRDGTRSPLGEMWQREVDAARKLSHFNIGQVIASGLDKGYLWTASPLYQPGSLVRWIESTADQHPSAYTLQHTIDYVKQLVDALTYAHEHDVTHGDIKPTNAVLHGPTLKLVDWGFARVSIRLEQGAATALAGGTPLYTAPEALLGGEFDAELADLYSVGATWYFLLTGKPPYQEADLRGTAREIAWQVQRRQVRCRPLPEFLPDLPKVVVDLVHDLVSVYPRTRIGDGGGDGPAAHLQRAMTGLTTDPDVHAKGGLPVGPAAVGRRKHGARAVRPVTAPGTAVPATGADAVPLTRMTILDVPLTTSAEAPARNGAVPSTLLEDGS</sequence>
<evidence type="ECO:0000313" key="5">
    <source>
        <dbReference type="EMBL" id="MFC5054416.1"/>
    </source>
</evidence>
<dbReference type="RefSeq" id="WP_344034280.1">
    <property type="nucleotide sequence ID" value="NZ_BAAAKE010000001.1"/>
</dbReference>
<evidence type="ECO:0000256" key="1">
    <source>
        <dbReference type="ARBA" id="ARBA00022741"/>
    </source>
</evidence>
<dbReference type="InterPro" id="IPR000719">
    <property type="entry name" value="Prot_kinase_dom"/>
</dbReference>
<name>A0ABV9Y189_9PSEU</name>
<keyword evidence="2" id="KW-0067">ATP-binding</keyword>
<dbReference type="SMART" id="SM00220">
    <property type="entry name" value="S_TKc"/>
    <property type="match status" value="1"/>
</dbReference>
<dbReference type="CDD" id="cd14014">
    <property type="entry name" value="STKc_PknB_like"/>
    <property type="match status" value="1"/>
</dbReference>
<accession>A0ABV9Y189</accession>
<feature type="transmembrane region" description="Helical" evidence="3">
    <location>
        <begin position="119"/>
        <end position="142"/>
    </location>
</feature>
<feature type="transmembrane region" description="Helical" evidence="3">
    <location>
        <begin position="20"/>
        <end position="41"/>
    </location>
</feature>
<proteinExistence type="predicted"/>
<dbReference type="PROSITE" id="PS50011">
    <property type="entry name" value="PROTEIN_KINASE_DOM"/>
    <property type="match status" value="1"/>
</dbReference>
<evidence type="ECO:0000259" key="4">
    <source>
        <dbReference type="PROSITE" id="PS50011"/>
    </source>
</evidence>
<dbReference type="Pfam" id="PF14362">
    <property type="entry name" value="DUF4407"/>
    <property type="match status" value="1"/>
</dbReference>